<dbReference type="Proteomes" id="UP000655225">
    <property type="component" value="Unassembled WGS sequence"/>
</dbReference>
<evidence type="ECO:0000256" key="1">
    <source>
        <dbReference type="SAM" id="MobiDB-lite"/>
    </source>
</evidence>
<dbReference type="InterPro" id="IPR045868">
    <property type="entry name" value="Znf_C3H13/40"/>
</dbReference>
<reference evidence="2 3" key="1">
    <citation type="submission" date="2020-04" db="EMBL/GenBank/DDBJ databases">
        <title>Plant Genome Project.</title>
        <authorList>
            <person name="Zhang R.-G."/>
        </authorList>
    </citation>
    <scope>NUCLEOTIDE SEQUENCE [LARGE SCALE GENOMIC DNA]</scope>
    <source>
        <strain evidence="2">YNK0</strain>
        <tissue evidence="2">Leaf</tissue>
    </source>
</reference>
<keyword evidence="3" id="KW-1185">Reference proteome</keyword>
<accession>A0A834ZUH9</accession>
<evidence type="ECO:0000313" key="3">
    <source>
        <dbReference type="Proteomes" id="UP000655225"/>
    </source>
</evidence>
<proteinExistence type="predicted"/>
<gene>
    <name evidence="2" type="ORF">HHK36_002079</name>
</gene>
<evidence type="ECO:0000313" key="2">
    <source>
        <dbReference type="EMBL" id="KAF8414080.1"/>
    </source>
</evidence>
<name>A0A834ZUH9_TETSI</name>
<dbReference type="AlphaFoldDB" id="A0A834ZUH9"/>
<organism evidence="2 3">
    <name type="scientific">Tetracentron sinense</name>
    <name type="common">Spur-leaf</name>
    <dbReference type="NCBI Taxonomy" id="13715"/>
    <lineage>
        <taxon>Eukaryota</taxon>
        <taxon>Viridiplantae</taxon>
        <taxon>Streptophyta</taxon>
        <taxon>Embryophyta</taxon>
        <taxon>Tracheophyta</taxon>
        <taxon>Spermatophyta</taxon>
        <taxon>Magnoliopsida</taxon>
        <taxon>Trochodendrales</taxon>
        <taxon>Trochodendraceae</taxon>
        <taxon>Tetracentron</taxon>
    </lineage>
</organism>
<feature type="region of interest" description="Disordered" evidence="1">
    <location>
        <begin position="45"/>
        <end position="68"/>
    </location>
</feature>
<protein>
    <submittedName>
        <fullName evidence="2">Uncharacterized protein</fullName>
    </submittedName>
</protein>
<dbReference type="EMBL" id="JABCRI010000001">
    <property type="protein sequence ID" value="KAF8414080.1"/>
    <property type="molecule type" value="Genomic_DNA"/>
</dbReference>
<dbReference type="OMA" id="AYNEYEC"/>
<dbReference type="PANTHER" id="PTHR38160">
    <property type="entry name" value="ZINC FINGER CCCH DOMAIN-CONTAINING PROTEIN 40"/>
    <property type="match status" value="1"/>
</dbReference>
<sequence length="103" mass="11188">MQLKGSESGPLLPSTSMAAHAIDELIEVIEMEKIEVVDAASRAVEKGNTDESAGLPYLLPPPPPAPQNAYNEYECDDEDVDVEQLDQEMGCVDVNSEVDIEKL</sequence>
<comment type="caution">
    <text evidence="2">The sequence shown here is derived from an EMBL/GenBank/DDBJ whole genome shotgun (WGS) entry which is preliminary data.</text>
</comment>
<dbReference type="GO" id="GO:0046872">
    <property type="term" value="F:metal ion binding"/>
    <property type="evidence" value="ECO:0007669"/>
    <property type="project" value="InterPro"/>
</dbReference>
<dbReference type="PANTHER" id="PTHR38160:SF1">
    <property type="entry name" value="ZINC FINGER CCCH DOMAIN-CONTAINING PROTEIN 40"/>
    <property type="match status" value="1"/>
</dbReference>